<comment type="caution">
    <text evidence="1">The sequence shown here is derived from an EMBL/GenBank/DDBJ whole genome shotgun (WGS) entry which is preliminary data.</text>
</comment>
<dbReference type="AlphaFoldDB" id="A0A8S3PYA7"/>
<dbReference type="InterPro" id="IPR013320">
    <property type="entry name" value="ConA-like_dom_sf"/>
</dbReference>
<name>A0A8S3PYA7_MYTED</name>
<evidence type="ECO:0000313" key="1">
    <source>
        <dbReference type="EMBL" id="CAG2189079.1"/>
    </source>
</evidence>
<gene>
    <name evidence="1" type="ORF">MEDL_4478</name>
</gene>
<protein>
    <submittedName>
        <fullName evidence="1">Uncharacterized protein</fullName>
    </submittedName>
</protein>
<dbReference type="SUPFAM" id="SSF49899">
    <property type="entry name" value="Concanavalin A-like lectins/glucanases"/>
    <property type="match status" value="1"/>
</dbReference>
<organism evidence="1 2">
    <name type="scientific">Mytilus edulis</name>
    <name type="common">Blue mussel</name>
    <dbReference type="NCBI Taxonomy" id="6550"/>
    <lineage>
        <taxon>Eukaryota</taxon>
        <taxon>Metazoa</taxon>
        <taxon>Spiralia</taxon>
        <taxon>Lophotrochozoa</taxon>
        <taxon>Mollusca</taxon>
        <taxon>Bivalvia</taxon>
        <taxon>Autobranchia</taxon>
        <taxon>Pteriomorphia</taxon>
        <taxon>Mytilida</taxon>
        <taxon>Mytiloidea</taxon>
        <taxon>Mytilidae</taxon>
        <taxon>Mytilinae</taxon>
        <taxon>Mytilus</taxon>
    </lineage>
</organism>
<dbReference type="EMBL" id="CAJPWZ010000283">
    <property type="protein sequence ID" value="CAG2189079.1"/>
    <property type="molecule type" value="Genomic_DNA"/>
</dbReference>
<keyword evidence="2" id="KW-1185">Reference proteome</keyword>
<dbReference type="Proteomes" id="UP000683360">
    <property type="component" value="Unassembled WGS sequence"/>
</dbReference>
<sequence length="187" mass="20804">MLSKSSDDKTNYAFSLSFDRKSTHSLVFLSDDNTVMSNAFSKETPVADNSTGLVVDVGVISRKKIDTYYYAGNFGWSFTIHNCLSYICLTAQHLISKTNKPIKIMSLTNTGGTTVTGRLGFFVNMNRNEFSVIDKDTSKILYTLTRVVSTDQLCLAFGVYNAKLVAAKLEILYSYDFTTLPITYVIA</sequence>
<accession>A0A8S3PYA7</accession>
<evidence type="ECO:0000313" key="2">
    <source>
        <dbReference type="Proteomes" id="UP000683360"/>
    </source>
</evidence>
<proteinExistence type="predicted"/>
<reference evidence="1" key="1">
    <citation type="submission" date="2021-03" db="EMBL/GenBank/DDBJ databases">
        <authorList>
            <person name="Bekaert M."/>
        </authorList>
    </citation>
    <scope>NUCLEOTIDE SEQUENCE</scope>
</reference>